<comment type="caution">
    <text evidence="10">Lacks conserved residue(s) required for the propagation of feature annotation.</text>
</comment>
<dbReference type="SUPFAM" id="SSF82671">
    <property type="entry name" value="SEA domain"/>
    <property type="match status" value="1"/>
</dbReference>
<keyword evidence="4 11" id="KW-0378">Hydrolase</keyword>
<evidence type="ECO:0000313" key="16">
    <source>
        <dbReference type="Proteomes" id="UP001230051"/>
    </source>
</evidence>
<evidence type="ECO:0000256" key="6">
    <source>
        <dbReference type="ARBA" id="ARBA00022968"/>
    </source>
</evidence>
<dbReference type="PROSITE" id="PS50024">
    <property type="entry name" value="SEA"/>
    <property type="match status" value="1"/>
</dbReference>
<feature type="disulfide bond" evidence="10">
    <location>
        <begin position="546"/>
        <end position="564"/>
    </location>
</feature>
<comment type="caution">
    <text evidence="15">The sequence shown here is derived from an EMBL/GenBank/DDBJ whole genome shotgun (WGS) entry which is preliminary data.</text>
</comment>
<evidence type="ECO:0000256" key="9">
    <source>
        <dbReference type="ARBA" id="ARBA00023157"/>
    </source>
</evidence>
<dbReference type="GO" id="GO:0006508">
    <property type="term" value="P:proteolysis"/>
    <property type="evidence" value="ECO:0007669"/>
    <property type="project" value="UniProtKB-KW"/>
</dbReference>
<keyword evidence="16" id="KW-1185">Reference proteome</keyword>
<dbReference type="EMBL" id="JAGXEW010000007">
    <property type="protein sequence ID" value="KAK1169360.1"/>
    <property type="molecule type" value="Genomic_DNA"/>
</dbReference>
<dbReference type="InterPro" id="IPR036364">
    <property type="entry name" value="SEA_dom_sf"/>
</dbReference>
<dbReference type="Gene3D" id="2.60.120.290">
    <property type="entry name" value="Spermadhesin, CUB domain"/>
    <property type="match status" value="2"/>
</dbReference>
<keyword evidence="9 10" id="KW-1015">Disulfide bond</keyword>
<evidence type="ECO:0000256" key="2">
    <source>
        <dbReference type="ARBA" id="ARBA00022670"/>
    </source>
</evidence>
<feature type="disulfide bond" evidence="10">
    <location>
        <begin position="618"/>
        <end position="630"/>
    </location>
</feature>
<dbReference type="Pfam" id="PF00089">
    <property type="entry name" value="Trypsin"/>
    <property type="match status" value="1"/>
</dbReference>
<dbReference type="GO" id="GO:0016020">
    <property type="term" value="C:membrane"/>
    <property type="evidence" value="ECO:0007669"/>
    <property type="project" value="UniProtKB-SubCell"/>
</dbReference>
<dbReference type="Gene3D" id="3.30.70.960">
    <property type="entry name" value="SEA domain"/>
    <property type="match status" value="1"/>
</dbReference>
<evidence type="ECO:0000256" key="5">
    <source>
        <dbReference type="ARBA" id="ARBA00022825"/>
    </source>
</evidence>
<dbReference type="FunFam" id="2.40.10.10:FF:000003">
    <property type="entry name" value="Transmembrane serine protease 3"/>
    <property type="match status" value="1"/>
</dbReference>
<dbReference type="Pfam" id="PF01390">
    <property type="entry name" value="SEA"/>
    <property type="match status" value="1"/>
</dbReference>
<dbReference type="InterPro" id="IPR035914">
    <property type="entry name" value="Sperma_CUB_dom_sf"/>
</dbReference>
<dbReference type="AlphaFoldDB" id="A0AAD8DHI9"/>
<dbReference type="InterPro" id="IPR002172">
    <property type="entry name" value="LDrepeatLR_classA_rpt"/>
</dbReference>
<evidence type="ECO:0000256" key="3">
    <source>
        <dbReference type="ARBA" id="ARBA00022692"/>
    </source>
</evidence>
<dbReference type="PROSITE" id="PS50240">
    <property type="entry name" value="TRYPSIN_DOM"/>
    <property type="match status" value="1"/>
</dbReference>
<dbReference type="CDD" id="cd00112">
    <property type="entry name" value="LDLa"/>
    <property type="match status" value="3"/>
</dbReference>
<protein>
    <recommendedName>
        <fullName evidence="17">Suppressor of tumorigenicity 14 protein homolog</fullName>
    </recommendedName>
</protein>
<feature type="disulfide bond" evidence="10">
    <location>
        <begin position="558"/>
        <end position="573"/>
    </location>
</feature>
<dbReference type="InterPro" id="IPR000082">
    <property type="entry name" value="SEA_dom"/>
</dbReference>
<dbReference type="PANTHER" id="PTHR24252:SF17">
    <property type="entry name" value="SUPPRESSOR OF TUMORIGENICITY 14 PROTEIN HOMOLOG-RELATED"/>
    <property type="match status" value="1"/>
</dbReference>
<feature type="domain" description="CUB" evidence="12">
    <location>
        <begin position="389"/>
        <end position="497"/>
    </location>
</feature>
<dbReference type="SMART" id="SM00192">
    <property type="entry name" value="LDLa"/>
    <property type="match status" value="4"/>
</dbReference>
<evidence type="ECO:0000259" key="14">
    <source>
        <dbReference type="PROSITE" id="PS50240"/>
    </source>
</evidence>
<gene>
    <name evidence="15" type="ORF">AOXY_G8132</name>
</gene>
<dbReference type="CDD" id="cd00041">
    <property type="entry name" value="CUB"/>
    <property type="match status" value="2"/>
</dbReference>
<dbReference type="InterPro" id="IPR036055">
    <property type="entry name" value="LDL_receptor-like_sf"/>
</dbReference>
<sequence>MLALSEDRSCEIYSISSYMHCGTTRSVPEQTYHIAGLHKEGSSAARPRSPPSVAQSAHRGCQCPPECCFLRLTGKKLPWKRWLPGTLPVVPVTAAVIILALCYCLSPATSVFYLGGSVEITNMSFSSELAEPTSRQFLLQATAVENDFSKLYESSAWGAYHLKSVVTAFSEGEEGGVRAFYWSKFSAPVGIAQQIKKDRPSNLRRVSGTKPHMNFSPREEVYSLDEDLDTVELFASDSEEYDLGVKSGKINHPNKEQNIKWQLGFQAISFDLYAKYGNNRTLTLTSPKKPYYQWRLRVPSGHVVRLVILTLHGASPGNCGTHKLSAYDFLLPLQNKIIARWCGLPVTWTPPVIKLTSSGNVMLVTFSFNRQRESALFKAYFQAVPKIGCGGSSTSWNGTLSSPYYPSHYPPNVDCSWTLKAPLPGYLLSLTVVALDIQESPISNTCDKDWLEINGIRLCSPVAESSRKRVYSSPVTLHFHSDESVTRKGFYILYRAFSYEDPCPKQFQCKDSTCIPVKNRCDGWKDCADGSDEAKCDICSPGEFNCGNGQCRPHAGLCNAQSDCGDSSEEADCAAAEECFFHCPHGICIPQSAVCDGVTDCKDRSDEINCTRAIQKKCSPSSYKCRDGKCVSKLNPECDGRKDCSDGSDEVGCGCGTRPTKKSKIVGGEDARSGEWPWQVSLQMGRYGHICGASVIASRWLLSAAHCFQDSDSIRYSDSSSWKAYIGMRIINIISSSVVTRQVKRIVVHPQYDQYTSDYDIALLELSASVLFNEFIQPACVPARSHFFSTETSCFVTGWGVLVEDGEISSVLQEATVKIISHNTCNKFYDDAVTSRMLCAGNLHGGVDACQGDSGGPLVCLEKGRRWFLAGIVSWGEGCARRNRPGVYTQVVHFSDWIRQHIN</sequence>
<accession>A0AAD8DHI9</accession>
<evidence type="ECO:0000256" key="4">
    <source>
        <dbReference type="ARBA" id="ARBA00022801"/>
    </source>
</evidence>
<evidence type="ECO:0000313" key="15">
    <source>
        <dbReference type="EMBL" id="KAK1169360.1"/>
    </source>
</evidence>
<dbReference type="GO" id="GO:0004252">
    <property type="term" value="F:serine-type endopeptidase activity"/>
    <property type="evidence" value="ECO:0007669"/>
    <property type="project" value="InterPro"/>
</dbReference>
<comment type="subcellular location">
    <subcellularLocation>
        <location evidence="1">Membrane</location>
        <topology evidence="1">Single-pass type II membrane protein</topology>
    </subcellularLocation>
</comment>
<dbReference type="PANTHER" id="PTHR24252">
    <property type="entry name" value="ACROSIN-RELATED"/>
    <property type="match status" value="1"/>
</dbReference>
<dbReference type="Pfam" id="PF00431">
    <property type="entry name" value="CUB"/>
    <property type="match status" value="1"/>
</dbReference>
<feature type="disulfide bond" evidence="10">
    <location>
        <begin position="595"/>
        <end position="610"/>
    </location>
</feature>
<dbReference type="SMART" id="SM00042">
    <property type="entry name" value="CUB"/>
    <property type="match status" value="2"/>
</dbReference>
<dbReference type="SMART" id="SM00020">
    <property type="entry name" value="Tryp_SPc"/>
    <property type="match status" value="1"/>
</dbReference>
<evidence type="ECO:0000259" key="13">
    <source>
        <dbReference type="PROSITE" id="PS50024"/>
    </source>
</evidence>
<dbReference type="InterPro" id="IPR000859">
    <property type="entry name" value="CUB_dom"/>
</dbReference>
<evidence type="ECO:0000256" key="1">
    <source>
        <dbReference type="ARBA" id="ARBA00004606"/>
    </source>
</evidence>
<feature type="disulfide bond" evidence="10">
    <location>
        <begin position="583"/>
        <end position="601"/>
    </location>
</feature>
<dbReference type="SUPFAM" id="SSF57424">
    <property type="entry name" value="LDL receptor-like module"/>
    <property type="match status" value="4"/>
</dbReference>
<evidence type="ECO:0000256" key="11">
    <source>
        <dbReference type="RuleBase" id="RU363034"/>
    </source>
</evidence>
<dbReference type="PROSITE" id="PS00135">
    <property type="entry name" value="TRYPSIN_SER"/>
    <property type="match status" value="1"/>
</dbReference>
<keyword evidence="6" id="KW-0735">Signal-anchor</keyword>
<dbReference type="SUPFAM" id="SSF49854">
    <property type="entry name" value="Spermadhesin, CUB domain"/>
    <property type="match status" value="2"/>
</dbReference>
<dbReference type="InterPro" id="IPR009003">
    <property type="entry name" value="Peptidase_S1_PA"/>
</dbReference>
<dbReference type="PROSITE" id="PS01180">
    <property type="entry name" value="CUB"/>
    <property type="match status" value="2"/>
</dbReference>
<dbReference type="InterPro" id="IPR001254">
    <property type="entry name" value="Trypsin_dom"/>
</dbReference>
<feature type="disulfide bond" evidence="10">
    <location>
        <begin position="638"/>
        <end position="653"/>
    </location>
</feature>
<feature type="disulfide bond" evidence="10">
    <location>
        <begin position="539"/>
        <end position="551"/>
    </location>
</feature>
<feature type="disulfide bond" evidence="10">
    <location>
        <begin position="521"/>
        <end position="536"/>
    </location>
</feature>
<organism evidence="15 16">
    <name type="scientific">Acipenser oxyrinchus oxyrinchus</name>
    <dbReference type="NCBI Taxonomy" id="40147"/>
    <lineage>
        <taxon>Eukaryota</taxon>
        <taxon>Metazoa</taxon>
        <taxon>Chordata</taxon>
        <taxon>Craniata</taxon>
        <taxon>Vertebrata</taxon>
        <taxon>Euteleostomi</taxon>
        <taxon>Actinopterygii</taxon>
        <taxon>Chondrostei</taxon>
        <taxon>Acipenseriformes</taxon>
        <taxon>Acipenseridae</taxon>
        <taxon>Acipenser</taxon>
    </lineage>
</organism>
<keyword evidence="8" id="KW-0472">Membrane</keyword>
<reference evidence="15" key="1">
    <citation type="submission" date="2022-02" db="EMBL/GenBank/DDBJ databases">
        <title>Atlantic sturgeon de novo genome assembly.</title>
        <authorList>
            <person name="Stock M."/>
            <person name="Klopp C."/>
            <person name="Guiguen Y."/>
            <person name="Cabau C."/>
            <person name="Parinello H."/>
            <person name="Santidrian Yebra-Pimentel E."/>
            <person name="Kuhl H."/>
            <person name="Dirks R.P."/>
            <person name="Guessner J."/>
            <person name="Wuertz S."/>
            <person name="Du K."/>
            <person name="Schartl M."/>
        </authorList>
    </citation>
    <scope>NUCLEOTIDE SEQUENCE</scope>
    <source>
        <strain evidence="15">STURGEONOMICS-FGT-2020</strain>
        <tissue evidence="15">Whole blood</tissue>
    </source>
</reference>
<evidence type="ECO:0008006" key="17">
    <source>
        <dbReference type="Google" id="ProtNLM"/>
    </source>
</evidence>
<proteinExistence type="predicted"/>
<dbReference type="PROSITE" id="PS50068">
    <property type="entry name" value="LDLRA_2"/>
    <property type="match status" value="4"/>
</dbReference>
<name>A0AAD8DHI9_ACIOX</name>
<evidence type="ECO:0000256" key="8">
    <source>
        <dbReference type="ARBA" id="ARBA00023136"/>
    </source>
</evidence>
<dbReference type="Gene3D" id="2.40.10.10">
    <property type="entry name" value="Trypsin-like serine proteases"/>
    <property type="match status" value="2"/>
</dbReference>
<dbReference type="Proteomes" id="UP001230051">
    <property type="component" value="Unassembled WGS sequence"/>
</dbReference>
<evidence type="ECO:0000256" key="10">
    <source>
        <dbReference type="PROSITE-ProRule" id="PRU00124"/>
    </source>
</evidence>
<dbReference type="PRINTS" id="PR00261">
    <property type="entry name" value="LDLRECEPTOR"/>
</dbReference>
<keyword evidence="3" id="KW-0812">Transmembrane</keyword>
<dbReference type="CDD" id="cd00190">
    <property type="entry name" value="Tryp_SPc"/>
    <property type="match status" value="1"/>
</dbReference>
<keyword evidence="5 11" id="KW-0720">Serine protease</keyword>
<dbReference type="Pfam" id="PF00057">
    <property type="entry name" value="Ldl_recept_a"/>
    <property type="match status" value="4"/>
</dbReference>
<dbReference type="InterPro" id="IPR018114">
    <property type="entry name" value="TRYPSIN_HIS"/>
</dbReference>
<dbReference type="PROSITE" id="PS00134">
    <property type="entry name" value="TRYPSIN_HIS"/>
    <property type="match status" value="1"/>
</dbReference>
<feature type="domain" description="CUB" evidence="12">
    <location>
        <begin position="268"/>
        <end position="384"/>
    </location>
</feature>
<feature type="domain" description="SEA" evidence="13">
    <location>
        <begin position="110"/>
        <end position="238"/>
    </location>
</feature>
<keyword evidence="7" id="KW-1133">Transmembrane helix</keyword>
<feature type="disulfide bond" evidence="10">
    <location>
        <begin position="509"/>
        <end position="527"/>
    </location>
</feature>
<feature type="domain" description="Peptidase S1" evidence="14">
    <location>
        <begin position="665"/>
        <end position="903"/>
    </location>
</feature>
<keyword evidence="2 11" id="KW-0645">Protease</keyword>
<evidence type="ECO:0000256" key="7">
    <source>
        <dbReference type="ARBA" id="ARBA00022989"/>
    </source>
</evidence>
<dbReference type="SUPFAM" id="SSF50494">
    <property type="entry name" value="Trypsin-like serine proteases"/>
    <property type="match status" value="1"/>
</dbReference>
<dbReference type="InterPro" id="IPR043504">
    <property type="entry name" value="Peptidase_S1_PA_chymotrypsin"/>
</dbReference>
<evidence type="ECO:0000259" key="12">
    <source>
        <dbReference type="PROSITE" id="PS01180"/>
    </source>
</evidence>
<dbReference type="Gene3D" id="4.10.400.10">
    <property type="entry name" value="Low-density Lipoprotein Receptor"/>
    <property type="match status" value="4"/>
</dbReference>
<dbReference type="InterPro" id="IPR033116">
    <property type="entry name" value="TRYPSIN_SER"/>
</dbReference>